<feature type="region of interest" description="Disordered" evidence="1">
    <location>
        <begin position="1"/>
        <end position="23"/>
    </location>
</feature>
<reference evidence="2 3" key="1">
    <citation type="journal article" date="2019" name="Commun. Biol.">
        <title>The bagworm genome reveals a unique fibroin gene that provides high tensile strength.</title>
        <authorList>
            <person name="Kono N."/>
            <person name="Nakamura H."/>
            <person name="Ohtoshi R."/>
            <person name="Tomita M."/>
            <person name="Numata K."/>
            <person name="Arakawa K."/>
        </authorList>
    </citation>
    <scope>NUCLEOTIDE SEQUENCE [LARGE SCALE GENOMIC DNA]</scope>
</reference>
<protein>
    <submittedName>
        <fullName evidence="2">Uncharacterized protein</fullName>
    </submittedName>
</protein>
<accession>A0A4C1WPZ9</accession>
<sequence>MPSPSADTASPRHPPPGPGAAAGSFTAAKLKHLYAKRVLDFLLNKSTPEAPPAPRAPRPARPRDRREKDNEMSVDRDFWIWLRRRKMIKMFPTLERRLAVFRFVKLISILLGSNCGVETRS</sequence>
<evidence type="ECO:0000256" key="1">
    <source>
        <dbReference type="SAM" id="MobiDB-lite"/>
    </source>
</evidence>
<proteinExistence type="predicted"/>
<evidence type="ECO:0000313" key="3">
    <source>
        <dbReference type="Proteomes" id="UP000299102"/>
    </source>
</evidence>
<comment type="caution">
    <text evidence="2">The sequence shown here is derived from an EMBL/GenBank/DDBJ whole genome shotgun (WGS) entry which is preliminary data.</text>
</comment>
<feature type="compositionally biased region" description="Pro residues" evidence="1">
    <location>
        <begin position="49"/>
        <end position="59"/>
    </location>
</feature>
<evidence type="ECO:0000313" key="2">
    <source>
        <dbReference type="EMBL" id="GBP53361.1"/>
    </source>
</evidence>
<name>A0A4C1WPZ9_EUMVA</name>
<dbReference type="Proteomes" id="UP000299102">
    <property type="component" value="Unassembled WGS sequence"/>
</dbReference>
<feature type="compositionally biased region" description="Basic and acidic residues" evidence="1">
    <location>
        <begin position="61"/>
        <end position="71"/>
    </location>
</feature>
<keyword evidence="3" id="KW-1185">Reference proteome</keyword>
<dbReference type="AlphaFoldDB" id="A0A4C1WPZ9"/>
<feature type="region of interest" description="Disordered" evidence="1">
    <location>
        <begin position="45"/>
        <end position="71"/>
    </location>
</feature>
<organism evidence="2 3">
    <name type="scientific">Eumeta variegata</name>
    <name type="common">Bagworm moth</name>
    <name type="synonym">Eumeta japonica</name>
    <dbReference type="NCBI Taxonomy" id="151549"/>
    <lineage>
        <taxon>Eukaryota</taxon>
        <taxon>Metazoa</taxon>
        <taxon>Ecdysozoa</taxon>
        <taxon>Arthropoda</taxon>
        <taxon>Hexapoda</taxon>
        <taxon>Insecta</taxon>
        <taxon>Pterygota</taxon>
        <taxon>Neoptera</taxon>
        <taxon>Endopterygota</taxon>
        <taxon>Lepidoptera</taxon>
        <taxon>Glossata</taxon>
        <taxon>Ditrysia</taxon>
        <taxon>Tineoidea</taxon>
        <taxon>Psychidae</taxon>
        <taxon>Oiketicinae</taxon>
        <taxon>Eumeta</taxon>
    </lineage>
</organism>
<gene>
    <name evidence="2" type="ORF">EVAR_41198_1</name>
</gene>
<dbReference type="EMBL" id="BGZK01000622">
    <property type="protein sequence ID" value="GBP53361.1"/>
    <property type="molecule type" value="Genomic_DNA"/>
</dbReference>